<dbReference type="Gene3D" id="2.130.10.10">
    <property type="entry name" value="YVTN repeat-like/Quinoprotein amine dehydrogenase"/>
    <property type="match status" value="1"/>
</dbReference>
<evidence type="ECO:0000256" key="3">
    <source>
        <dbReference type="ARBA" id="ARBA00025740"/>
    </source>
</evidence>
<sequence>MQKISVHDLMDLRLLHQIETEPNPKGLWEISLSGRMVLVCLGRDKAEVRVLHDEVSWIRVIKASDLDVTCVALSNNGRLLAAASTKGTLNRLFDTLSGMLLQEMRRGSAFERTEIHSLFFCFDAEWLAVTSNKGTVDILSLKDAKRNNMSLPSLSYNKVTSNAGILRKYFIPEWPTARFMYQKIYNTS</sequence>
<organism evidence="4 5">
    <name type="scientific">Sesamum indicum</name>
    <name type="common">Oriental sesame</name>
    <name type="synonym">Sesamum orientale</name>
    <dbReference type="NCBI Taxonomy" id="4182"/>
    <lineage>
        <taxon>Eukaryota</taxon>
        <taxon>Viridiplantae</taxon>
        <taxon>Streptophyta</taxon>
        <taxon>Embryophyta</taxon>
        <taxon>Tracheophyta</taxon>
        <taxon>Spermatophyta</taxon>
        <taxon>Magnoliopsida</taxon>
        <taxon>eudicotyledons</taxon>
        <taxon>Gunneridae</taxon>
        <taxon>Pentapetalae</taxon>
        <taxon>asterids</taxon>
        <taxon>lamiids</taxon>
        <taxon>Lamiales</taxon>
        <taxon>Pedaliaceae</taxon>
        <taxon>Sesamum</taxon>
    </lineage>
</organism>
<accession>A0A6I9UQB7</accession>
<dbReference type="OrthoDB" id="1667587at2759"/>
<comment type="similarity">
    <text evidence="3">Belongs to the WD repeat PROPPIN family.</text>
</comment>
<keyword evidence="1" id="KW-0853">WD repeat</keyword>
<dbReference type="InterPro" id="IPR036322">
    <property type="entry name" value="WD40_repeat_dom_sf"/>
</dbReference>
<reference evidence="5" key="1">
    <citation type="submission" date="2025-08" db="UniProtKB">
        <authorList>
            <consortium name="RefSeq"/>
        </authorList>
    </citation>
    <scope>IDENTIFICATION</scope>
</reference>
<dbReference type="PANTHER" id="PTHR11227">
    <property type="entry name" value="WD-REPEAT PROTEIN INTERACTING WITH PHOSPHOINOSIDES WIPI -RELATED"/>
    <property type="match status" value="1"/>
</dbReference>
<evidence type="ECO:0000256" key="1">
    <source>
        <dbReference type="ARBA" id="ARBA00022574"/>
    </source>
</evidence>
<dbReference type="Proteomes" id="UP000504604">
    <property type="component" value="Unplaced"/>
</dbReference>
<keyword evidence="4" id="KW-1185">Reference proteome</keyword>
<dbReference type="Pfam" id="PF21032">
    <property type="entry name" value="PROPPIN"/>
    <property type="match status" value="1"/>
</dbReference>
<dbReference type="GeneID" id="105179885"/>
<dbReference type="InParanoid" id="A0A6I9UQB7"/>
<dbReference type="InterPro" id="IPR048720">
    <property type="entry name" value="PROPPIN"/>
</dbReference>
<evidence type="ECO:0000313" key="5">
    <source>
        <dbReference type="RefSeq" id="XP_011101840.1"/>
    </source>
</evidence>
<protein>
    <submittedName>
        <fullName evidence="5">Autophagy-related protein 18a isoform X1</fullName>
    </submittedName>
</protein>
<proteinExistence type="inferred from homology"/>
<dbReference type="KEGG" id="sind:105179885"/>
<keyword evidence="2" id="KW-0677">Repeat</keyword>
<evidence type="ECO:0000256" key="2">
    <source>
        <dbReference type="ARBA" id="ARBA00022737"/>
    </source>
</evidence>
<dbReference type="SUPFAM" id="SSF50978">
    <property type="entry name" value="WD40 repeat-like"/>
    <property type="match status" value="1"/>
</dbReference>
<dbReference type="InterPro" id="IPR015943">
    <property type="entry name" value="WD40/YVTN_repeat-like_dom_sf"/>
</dbReference>
<dbReference type="AlphaFoldDB" id="A0A6I9UQB7"/>
<evidence type="ECO:0000313" key="4">
    <source>
        <dbReference type="Proteomes" id="UP000504604"/>
    </source>
</evidence>
<dbReference type="RefSeq" id="XP_011101840.1">
    <property type="nucleotide sequence ID" value="XM_011103538.2"/>
</dbReference>
<gene>
    <name evidence="5" type="primary">LOC105179885</name>
</gene>
<name>A0A6I9UQB7_SESIN</name>